<feature type="region of interest" description="Disordered" evidence="5">
    <location>
        <begin position="28"/>
        <end position="49"/>
    </location>
</feature>
<evidence type="ECO:0000256" key="2">
    <source>
        <dbReference type="ARBA" id="ARBA00023155"/>
    </source>
</evidence>
<dbReference type="InterPro" id="IPR008422">
    <property type="entry name" value="KN_HD"/>
</dbReference>
<dbReference type="Pfam" id="PF05920">
    <property type="entry name" value="Homeobox_KN"/>
    <property type="match status" value="1"/>
</dbReference>
<sequence length="693" mass="77737">MLSSNDIAPKGRAASICSLDSGYGSNTLEEDDPSHLTSQSSSSTAHLTEHPAQTPIGLGISTFWDVHIENQLRLRKPDSLAVPVTTKLNVFTFKATSNDDQFRPAIEDNATCVACQLWDLTCPREGIRCDDCKIQDYIRPEVLHIFDTITKGKQAVSRLEIPQELLPKQGSKRNNHTRCSACELAHTIDPTSSTCPSCTPNLDVSSPHSPFPPSTVKRSCARRITKLPPRALQQLRAWLKENRDHPYPSADTKRVLAQDCGITEKQVTTWFTNTRARKLAHDRSHPSSDDEGAYESDYSSFANTPVYTTSPATGYDVASNNQFTPSASGFVSHEPSQLSLHTSRRGKKKDYRRVNTISPVEESPVPRTPATSSPNTDGHGQETWQCTFCYQQLVPKSWRRHEETQHRPKHQWTCLATGPRLTVSSRTGTTSFCAFCQLKNPSEDHFHRAHRISECMKKSEADRTFGRPDHLRQHIKNFHKTSLLDMVRDRWRRDGPGKNVNEGWTCGFCKADLKTWDIREMHIANHFKDGLTMATWREYSQPPPITMESTKRRQSTDAHTTLFSRLQRRLTNRPTSQPDYYTAPTPTFSNTFQPLPTSSGCPNITPASIAPQMPDLGLGVYMPNSYMPNFDFSAAPAVGNFGAMYPPNNSNNNAYGIFPGDEALHMDLDALANPELYVNFDAGFSGMWDQGRQ</sequence>
<dbReference type="InterPro" id="IPR001356">
    <property type="entry name" value="HD"/>
</dbReference>
<evidence type="ECO:0000256" key="5">
    <source>
        <dbReference type="SAM" id="MobiDB-lite"/>
    </source>
</evidence>
<feature type="region of interest" description="Disordered" evidence="5">
    <location>
        <begin position="328"/>
        <end position="379"/>
    </location>
</feature>
<dbReference type="SMART" id="SM00389">
    <property type="entry name" value="HOX"/>
    <property type="match status" value="1"/>
</dbReference>
<comment type="subcellular location">
    <subcellularLocation>
        <location evidence="4">Nucleus</location>
    </subcellularLocation>
</comment>
<evidence type="ECO:0000259" key="6">
    <source>
        <dbReference type="PROSITE" id="PS50071"/>
    </source>
</evidence>
<feature type="compositionally biased region" description="Polar residues" evidence="5">
    <location>
        <begin position="328"/>
        <end position="341"/>
    </location>
</feature>
<feature type="compositionally biased region" description="Low complexity" evidence="5">
    <location>
        <begin position="35"/>
        <end position="46"/>
    </location>
</feature>
<dbReference type="GO" id="GO:0005634">
    <property type="term" value="C:nucleus"/>
    <property type="evidence" value="ECO:0007669"/>
    <property type="project" value="UniProtKB-SubCell"/>
</dbReference>
<feature type="compositionally biased region" description="Polar residues" evidence="5">
    <location>
        <begin position="369"/>
        <end position="379"/>
    </location>
</feature>
<dbReference type="SUPFAM" id="SSF46689">
    <property type="entry name" value="Homeodomain-like"/>
    <property type="match status" value="1"/>
</dbReference>
<feature type="compositionally biased region" description="Basic residues" evidence="5">
    <location>
        <begin position="342"/>
        <end position="351"/>
    </location>
</feature>
<evidence type="ECO:0000313" key="7">
    <source>
        <dbReference type="EMBL" id="KAF2825034.1"/>
    </source>
</evidence>
<dbReference type="InterPro" id="IPR009057">
    <property type="entry name" value="Homeodomain-like_sf"/>
</dbReference>
<keyword evidence="1 4" id="KW-0238">DNA-binding</keyword>
<protein>
    <recommendedName>
        <fullName evidence="6">Homeobox domain-containing protein</fullName>
    </recommendedName>
</protein>
<dbReference type="EMBL" id="MU006229">
    <property type="protein sequence ID" value="KAF2825034.1"/>
    <property type="molecule type" value="Genomic_DNA"/>
</dbReference>
<evidence type="ECO:0000256" key="3">
    <source>
        <dbReference type="ARBA" id="ARBA00023242"/>
    </source>
</evidence>
<proteinExistence type="predicted"/>
<dbReference type="Proteomes" id="UP000799424">
    <property type="component" value="Unassembled WGS sequence"/>
</dbReference>
<dbReference type="InterPro" id="IPR050224">
    <property type="entry name" value="TALE_homeobox"/>
</dbReference>
<dbReference type="Gene3D" id="1.10.10.60">
    <property type="entry name" value="Homeodomain-like"/>
    <property type="match status" value="1"/>
</dbReference>
<dbReference type="PROSITE" id="PS50071">
    <property type="entry name" value="HOMEOBOX_2"/>
    <property type="match status" value="1"/>
</dbReference>
<keyword evidence="8" id="KW-1185">Reference proteome</keyword>
<dbReference type="GO" id="GO:0006355">
    <property type="term" value="P:regulation of DNA-templated transcription"/>
    <property type="evidence" value="ECO:0007669"/>
    <property type="project" value="InterPro"/>
</dbReference>
<dbReference type="GO" id="GO:0003677">
    <property type="term" value="F:DNA binding"/>
    <property type="evidence" value="ECO:0007669"/>
    <property type="project" value="UniProtKB-UniRule"/>
</dbReference>
<feature type="compositionally biased region" description="Polar residues" evidence="5">
    <location>
        <begin position="572"/>
        <end position="595"/>
    </location>
</feature>
<evidence type="ECO:0000256" key="1">
    <source>
        <dbReference type="ARBA" id="ARBA00023125"/>
    </source>
</evidence>
<evidence type="ECO:0000313" key="8">
    <source>
        <dbReference type="Proteomes" id="UP000799424"/>
    </source>
</evidence>
<feature type="region of interest" description="Disordered" evidence="5">
    <location>
        <begin position="567"/>
        <end position="595"/>
    </location>
</feature>
<name>A0A6A6ZX13_9PLEO</name>
<feature type="domain" description="Homeobox" evidence="6">
    <location>
        <begin position="218"/>
        <end position="281"/>
    </location>
</feature>
<gene>
    <name evidence="7" type="ORF">CC86DRAFT_326462</name>
</gene>
<dbReference type="OrthoDB" id="10056939at2759"/>
<reference evidence="7" key="1">
    <citation type="journal article" date="2020" name="Stud. Mycol.">
        <title>101 Dothideomycetes genomes: a test case for predicting lifestyles and emergence of pathogens.</title>
        <authorList>
            <person name="Haridas S."/>
            <person name="Albert R."/>
            <person name="Binder M."/>
            <person name="Bloem J."/>
            <person name="Labutti K."/>
            <person name="Salamov A."/>
            <person name="Andreopoulos B."/>
            <person name="Baker S."/>
            <person name="Barry K."/>
            <person name="Bills G."/>
            <person name="Bluhm B."/>
            <person name="Cannon C."/>
            <person name="Castanera R."/>
            <person name="Culley D."/>
            <person name="Daum C."/>
            <person name="Ezra D."/>
            <person name="Gonzalez J."/>
            <person name="Henrissat B."/>
            <person name="Kuo A."/>
            <person name="Liang C."/>
            <person name="Lipzen A."/>
            <person name="Lutzoni F."/>
            <person name="Magnuson J."/>
            <person name="Mondo S."/>
            <person name="Nolan M."/>
            <person name="Ohm R."/>
            <person name="Pangilinan J."/>
            <person name="Park H.-J."/>
            <person name="Ramirez L."/>
            <person name="Alfaro M."/>
            <person name="Sun H."/>
            <person name="Tritt A."/>
            <person name="Yoshinaga Y."/>
            <person name="Zwiers L.-H."/>
            <person name="Turgeon B."/>
            <person name="Goodwin S."/>
            <person name="Spatafora J."/>
            <person name="Crous P."/>
            <person name="Grigoriev I."/>
        </authorList>
    </citation>
    <scope>NUCLEOTIDE SEQUENCE</scope>
    <source>
        <strain evidence="7">CBS 113818</strain>
    </source>
</reference>
<keyword evidence="2 4" id="KW-0371">Homeobox</keyword>
<keyword evidence="3 4" id="KW-0539">Nucleus</keyword>
<feature type="DNA-binding region" description="Homeobox" evidence="4">
    <location>
        <begin position="220"/>
        <end position="282"/>
    </location>
</feature>
<dbReference type="PANTHER" id="PTHR11850">
    <property type="entry name" value="HOMEOBOX PROTEIN TRANSCRIPTION FACTORS"/>
    <property type="match status" value="1"/>
</dbReference>
<dbReference type="AlphaFoldDB" id="A0A6A6ZX13"/>
<evidence type="ECO:0000256" key="4">
    <source>
        <dbReference type="PROSITE-ProRule" id="PRU00108"/>
    </source>
</evidence>
<accession>A0A6A6ZX13</accession>
<dbReference type="CDD" id="cd00086">
    <property type="entry name" value="homeodomain"/>
    <property type="match status" value="1"/>
</dbReference>
<organism evidence="7 8">
    <name type="scientific">Ophiobolus disseminans</name>
    <dbReference type="NCBI Taxonomy" id="1469910"/>
    <lineage>
        <taxon>Eukaryota</taxon>
        <taxon>Fungi</taxon>
        <taxon>Dikarya</taxon>
        <taxon>Ascomycota</taxon>
        <taxon>Pezizomycotina</taxon>
        <taxon>Dothideomycetes</taxon>
        <taxon>Pleosporomycetidae</taxon>
        <taxon>Pleosporales</taxon>
        <taxon>Pleosporineae</taxon>
        <taxon>Phaeosphaeriaceae</taxon>
        <taxon>Ophiobolus</taxon>
    </lineage>
</organism>